<dbReference type="PIRSF" id="PIRSF006621">
    <property type="entry name" value="Dus"/>
    <property type="match status" value="1"/>
</dbReference>
<comment type="cofactor">
    <cofactor evidence="5 7">
        <name>FMN</name>
        <dbReference type="ChEBI" id="CHEBI:58210"/>
    </cofactor>
</comment>
<dbReference type="PANTHER" id="PTHR45846">
    <property type="entry name" value="TRNA-DIHYDROURIDINE(47) SYNTHASE [NAD(P)(+)]-LIKE"/>
    <property type="match status" value="1"/>
</dbReference>
<dbReference type="AlphaFoldDB" id="A0A4R1QYB2"/>
<dbReference type="GO" id="GO:0017150">
    <property type="term" value="F:tRNA dihydrouridine synthase activity"/>
    <property type="evidence" value="ECO:0007669"/>
    <property type="project" value="InterPro"/>
</dbReference>
<dbReference type="Proteomes" id="UP000295718">
    <property type="component" value="Unassembled WGS sequence"/>
</dbReference>
<dbReference type="Pfam" id="PF01207">
    <property type="entry name" value="Dus"/>
    <property type="match status" value="1"/>
</dbReference>
<dbReference type="InterPro" id="IPR035587">
    <property type="entry name" value="DUS-like_FMN-bd"/>
</dbReference>
<keyword evidence="4 5" id="KW-0560">Oxidoreductase</keyword>
<feature type="binding site" evidence="7">
    <location>
        <position position="134"/>
    </location>
    <ligand>
        <name>FMN</name>
        <dbReference type="ChEBI" id="CHEBI:58210"/>
    </ligand>
</feature>
<dbReference type="EC" id="1.3.1.-" evidence="5"/>
<comment type="caution">
    <text evidence="9">The sequence shown here is derived from an EMBL/GenBank/DDBJ whole genome shotgun (WGS) entry which is preliminary data.</text>
</comment>
<dbReference type="STRING" id="1469948.GCA_000732725_02199"/>
<feature type="domain" description="DUS-like FMN-binding" evidence="8">
    <location>
        <begin position="6"/>
        <end position="291"/>
    </location>
</feature>
<comment type="similarity">
    <text evidence="5">Belongs to the dus family.</text>
</comment>
<reference evidence="9 10" key="1">
    <citation type="submission" date="2019-03" db="EMBL/GenBank/DDBJ databases">
        <title>Genomic Encyclopedia of Type Strains, Phase IV (KMG-IV): sequencing the most valuable type-strain genomes for metagenomic binning, comparative biology and taxonomic classification.</title>
        <authorList>
            <person name="Goeker M."/>
        </authorList>
    </citation>
    <scope>NUCLEOTIDE SEQUENCE [LARGE SCALE GENOMIC DNA]</scope>
    <source>
        <strain evidence="9 10">DSM 100556</strain>
    </source>
</reference>
<dbReference type="SUPFAM" id="SSF51395">
    <property type="entry name" value="FMN-linked oxidoreductases"/>
    <property type="match status" value="1"/>
</dbReference>
<dbReference type="PANTHER" id="PTHR45846:SF1">
    <property type="entry name" value="TRNA-DIHYDROURIDINE(47) SYNTHASE [NAD(P)(+)]-LIKE"/>
    <property type="match status" value="1"/>
</dbReference>
<sequence>MNFYFAPLEGITGYIFRNAYNAFFPCIDKYFTPFLSPNQNRALSPKEMKDILPKHNEGMYVVPQILTNNAEHFIRAAKELKEEYGYCEANLNLGCPSGTVVAKGKGAGFLAKQEELDAFFEQVFEASDLKISVKTRIGKESPEEFYGLMHIFNKYPFHELIVHPRIQTDYYNNTPNKEMFGYAISASKNPLCYNGDIVTKQDYQRLCEEFPQINSVMLGRGLLRDPSLIERIKGESGTDKGQLKAFHDKLYADYKEAFAGDVHLLFKMKELWFYMIHMFPEGEKYLKRIRKVSRLCDYEEIVGRLFREQEIKQ</sequence>
<keyword evidence="1 5" id="KW-0285">Flavoprotein</keyword>
<keyword evidence="2 5" id="KW-0288">FMN</keyword>
<feature type="binding site" evidence="7">
    <location>
        <begin position="219"/>
        <end position="220"/>
    </location>
    <ligand>
        <name>FMN</name>
        <dbReference type="ChEBI" id="CHEBI:58210"/>
    </ligand>
</feature>
<dbReference type="OrthoDB" id="9764501at2"/>
<organism evidence="9 10">
    <name type="scientific">Kineothrix alysoides</name>
    <dbReference type="NCBI Taxonomy" id="1469948"/>
    <lineage>
        <taxon>Bacteria</taxon>
        <taxon>Bacillati</taxon>
        <taxon>Bacillota</taxon>
        <taxon>Clostridia</taxon>
        <taxon>Lachnospirales</taxon>
        <taxon>Lachnospiraceae</taxon>
        <taxon>Kineothrix</taxon>
    </lineage>
</organism>
<dbReference type="EMBL" id="SLUO01000007">
    <property type="protein sequence ID" value="TCL57964.1"/>
    <property type="molecule type" value="Genomic_DNA"/>
</dbReference>
<protein>
    <recommendedName>
        <fullName evidence="5">tRNA-dihydrouridine synthase</fullName>
        <ecNumber evidence="5">1.3.1.-</ecNumber>
    </recommendedName>
</protein>
<dbReference type="InterPro" id="IPR001269">
    <property type="entry name" value="DUS_fam"/>
</dbReference>
<dbReference type="CDD" id="cd02801">
    <property type="entry name" value="DUS_like_FMN"/>
    <property type="match status" value="1"/>
</dbReference>
<feature type="binding site" evidence="7">
    <location>
        <position position="163"/>
    </location>
    <ligand>
        <name>FMN</name>
        <dbReference type="ChEBI" id="CHEBI:58210"/>
    </ligand>
</feature>
<evidence type="ECO:0000256" key="6">
    <source>
        <dbReference type="PIRSR" id="PIRSR006621-1"/>
    </source>
</evidence>
<evidence type="ECO:0000313" key="9">
    <source>
        <dbReference type="EMBL" id="TCL57964.1"/>
    </source>
</evidence>
<feature type="active site" description="Proton donor" evidence="6">
    <location>
        <position position="95"/>
    </location>
</feature>
<evidence type="ECO:0000256" key="3">
    <source>
        <dbReference type="ARBA" id="ARBA00022694"/>
    </source>
</evidence>
<proteinExistence type="inferred from homology"/>
<keyword evidence="7" id="KW-0547">Nucleotide-binding</keyword>
<dbReference type="RefSeq" id="WP_031390887.1">
    <property type="nucleotide sequence ID" value="NZ_JPNB01000002.1"/>
</dbReference>
<dbReference type="Gene3D" id="3.20.20.70">
    <property type="entry name" value="Aldolase class I"/>
    <property type="match status" value="1"/>
</dbReference>
<evidence type="ECO:0000256" key="7">
    <source>
        <dbReference type="PIRSR" id="PIRSR006621-2"/>
    </source>
</evidence>
<dbReference type="GO" id="GO:0050660">
    <property type="term" value="F:flavin adenine dinucleotide binding"/>
    <property type="evidence" value="ECO:0007669"/>
    <property type="project" value="InterPro"/>
</dbReference>
<keyword evidence="3 5" id="KW-0819">tRNA processing</keyword>
<keyword evidence="10" id="KW-1185">Reference proteome</keyword>
<evidence type="ECO:0000256" key="5">
    <source>
        <dbReference type="PIRNR" id="PIRNR006621"/>
    </source>
</evidence>
<accession>A0A4R1QYB2</accession>
<dbReference type="GO" id="GO:0003723">
    <property type="term" value="F:RNA binding"/>
    <property type="evidence" value="ECO:0007669"/>
    <property type="project" value="TreeGrafter"/>
</dbReference>
<dbReference type="InterPro" id="IPR013785">
    <property type="entry name" value="Aldolase_TIM"/>
</dbReference>
<feature type="binding site" evidence="7">
    <location>
        <position position="64"/>
    </location>
    <ligand>
        <name>FMN</name>
        <dbReference type="ChEBI" id="CHEBI:58210"/>
    </ligand>
</feature>
<name>A0A4R1QYB2_9FIRM</name>
<evidence type="ECO:0000259" key="8">
    <source>
        <dbReference type="Pfam" id="PF01207"/>
    </source>
</evidence>
<evidence type="ECO:0000256" key="1">
    <source>
        <dbReference type="ARBA" id="ARBA00022630"/>
    </source>
</evidence>
<evidence type="ECO:0000256" key="4">
    <source>
        <dbReference type="ARBA" id="ARBA00023002"/>
    </source>
</evidence>
<comment type="function">
    <text evidence="5">Catalyzes the synthesis of 5,6-dihydrouridine (D), a modified base found in the D-loop of most tRNAs, via the reduction of the C5-C6 double bond in target uridines.</text>
</comment>
<gene>
    <name evidence="9" type="ORF">EDD76_10778</name>
</gene>
<evidence type="ECO:0000313" key="10">
    <source>
        <dbReference type="Proteomes" id="UP000295718"/>
    </source>
</evidence>
<evidence type="ECO:0000256" key="2">
    <source>
        <dbReference type="ARBA" id="ARBA00022643"/>
    </source>
</evidence>